<dbReference type="InterPro" id="IPR035996">
    <property type="entry name" value="4pyrrol_Methylase_sf"/>
</dbReference>
<dbReference type="Gene3D" id="3.40.1010.10">
    <property type="entry name" value="Cobalt-precorrin-4 Transmethylase, Domain 1"/>
    <property type="match status" value="1"/>
</dbReference>
<organism evidence="2 3">
    <name type="scientific">Rheinheimera maricola</name>
    <dbReference type="NCBI Taxonomy" id="2793282"/>
    <lineage>
        <taxon>Bacteria</taxon>
        <taxon>Pseudomonadati</taxon>
        <taxon>Pseudomonadota</taxon>
        <taxon>Gammaproteobacteria</taxon>
        <taxon>Chromatiales</taxon>
        <taxon>Chromatiaceae</taxon>
        <taxon>Rheinheimera</taxon>
    </lineage>
</organism>
<name>A0ABS7X5A6_9GAMM</name>
<feature type="domain" description="Tetrapyrrole methylase" evidence="1">
    <location>
        <begin position="20"/>
        <end position="227"/>
    </location>
</feature>
<protein>
    <recommendedName>
        <fullName evidence="1">Tetrapyrrole methylase domain-containing protein</fullName>
    </recommendedName>
</protein>
<dbReference type="InterPro" id="IPR014777">
    <property type="entry name" value="4pyrrole_Mease_sub1"/>
</dbReference>
<accession>A0ABS7X5A6</accession>
<reference evidence="2 3" key="1">
    <citation type="submission" date="2021-08" db="EMBL/GenBank/DDBJ databases">
        <title>Rheinheimera aquimaris sp. nov., isolated from seawater of the East Sea in Korea.</title>
        <authorList>
            <person name="Kim K.H."/>
            <person name="Wenting R."/>
            <person name="Kim K.R."/>
            <person name="Jeon C.O."/>
        </authorList>
    </citation>
    <scope>NUCLEOTIDE SEQUENCE [LARGE SCALE GENOMIC DNA]</scope>
    <source>
        <strain evidence="2 3">MA-13</strain>
    </source>
</reference>
<dbReference type="RefSeq" id="WP_224673247.1">
    <property type="nucleotide sequence ID" value="NZ_JAERPS020000001.1"/>
</dbReference>
<comment type="caution">
    <text evidence="2">The sequence shown here is derived from an EMBL/GenBank/DDBJ whole genome shotgun (WGS) entry which is preliminary data.</text>
</comment>
<keyword evidence="3" id="KW-1185">Reference proteome</keyword>
<proteinExistence type="predicted"/>
<evidence type="ECO:0000259" key="1">
    <source>
        <dbReference type="Pfam" id="PF00590"/>
    </source>
</evidence>
<dbReference type="Pfam" id="PF00590">
    <property type="entry name" value="TP_methylase"/>
    <property type="match status" value="1"/>
</dbReference>
<dbReference type="InterPro" id="IPR000878">
    <property type="entry name" value="4pyrrol_Mease"/>
</dbReference>
<dbReference type="EMBL" id="JAERPS020000001">
    <property type="protein sequence ID" value="MBZ9610726.1"/>
    <property type="molecule type" value="Genomic_DNA"/>
</dbReference>
<dbReference type="SUPFAM" id="SSF53790">
    <property type="entry name" value="Tetrapyrrole methylase"/>
    <property type="match status" value="1"/>
</dbReference>
<evidence type="ECO:0000313" key="3">
    <source>
        <dbReference type="Proteomes" id="UP000663814"/>
    </source>
</evidence>
<dbReference type="Proteomes" id="UP000663814">
    <property type="component" value="Unassembled WGS sequence"/>
</dbReference>
<gene>
    <name evidence="2" type="ORF">I4W93_003880</name>
</gene>
<sequence>MNKEAENTTQAVGNNTNGSLVCVGTGMTLGAHISPLSRSYIEQAEVVFVLVADGITEKWIEQMNADVRSLQPYYLEGKSRMITYREMVAAMLAEVSAGKKVVGAFYGHPGVFAWVPHNAIKQARELGYKAHMEPGISAEDCLFADLGIDPGSSGCQHYETSQFMFYKRTIDTAAYLILWQVGVAGDRSLAKFTTDSEYRKILVKLLGEYYSSEHEVILYEAATLPIQPNRIERLPISALPAAVMDLKTTLVIPPGSIAGLNTELIAELEQLVKNQQAIYN</sequence>
<dbReference type="CDD" id="cd19916">
    <property type="entry name" value="OphMA_like"/>
    <property type="match status" value="1"/>
</dbReference>
<evidence type="ECO:0000313" key="2">
    <source>
        <dbReference type="EMBL" id="MBZ9610726.1"/>
    </source>
</evidence>